<name>A0ABV4BY56_9MYCO</name>
<organism evidence="2 3">
    <name type="scientific">Mycobacterium servetii</name>
    <dbReference type="NCBI Taxonomy" id="3237418"/>
    <lineage>
        <taxon>Bacteria</taxon>
        <taxon>Bacillati</taxon>
        <taxon>Actinomycetota</taxon>
        <taxon>Actinomycetes</taxon>
        <taxon>Mycobacteriales</taxon>
        <taxon>Mycobacteriaceae</taxon>
        <taxon>Mycobacterium</taxon>
    </lineage>
</organism>
<reference evidence="2 3" key="1">
    <citation type="submission" date="2024-08" db="EMBL/GenBank/DDBJ databases">
        <title>Mycobacterium servetensis sp. nov., a novel rapid-growing mycobacterial species recovered from a human patient in Zaragoza, Spain.</title>
        <authorList>
            <person name="Tristancho-Baro A.I."/>
            <person name="Buenestado-Serrano S."/>
            <person name="Garcia De Viedma D."/>
            <person name="Milagro-Beamonte A."/>
            <person name="Burillo N."/>
            <person name="Sanz S."/>
            <person name="Lopez-Calleja A.I."/>
            <person name="Penas-Utrilla D."/>
            <person name="Guardingo M."/>
            <person name="Garcia M.J."/>
            <person name="Vinuelas-Bayon J."/>
        </authorList>
    </citation>
    <scope>NUCLEOTIDE SEQUENCE [LARGE SCALE GENOMIC DNA]</scope>
    <source>
        <strain evidence="3">HUMS_12744610</strain>
    </source>
</reference>
<evidence type="ECO:0000256" key="1">
    <source>
        <dbReference type="SAM" id="MobiDB-lite"/>
    </source>
</evidence>
<protein>
    <recommendedName>
        <fullName evidence="4">Transcriptional regulator</fullName>
    </recommendedName>
</protein>
<dbReference type="CDD" id="cd00093">
    <property type="entry name" value="HTH_XRE"/>
    <property type="match status" value="1"/>
</dbReference>
<comment type="caution">
    <text evidence="2">The sequence shown here is derived from an EMBL/GenBank/DDBJ whole genome shotgun (WGS) entry which is preliminary data.</text>
</comment>
<evidence type="ECO:0000313" key="2">
    <source>
        <dbReference type="EMBL" id="MEY8015248.1"/>
    </source>
</evidence>
<dbReference type="SUPFAM" id="SSF47413">
    <property type="entry name" value="lambda repressor-like DNA-binding domains"/>
    <property type="match status" value="1"/>
</dbReference>
<sequence length="237" mass="25800">MREPLAVVIGRNCQAIRSRLGVTQEQFVRYAREVGLRWTASKVGDFERGRRELTFGTALAVSLALSKAHADAKERGIPVGRPVTLAELVQFDGNIVLTPDGPDPLGAVVAGVCHGRPWPLDLTELLGADEVGVHQVHTSIGGHALSRAIVDGYLDPDVAAADLALTRQRSGLTEDRLAQRLGISRDRLAAVSFRLWQSTFSEERDRRAGPDANQQKRGRVSRELRAELEEALGNGND</sequence>
<dbReference type="EMBL" id="JBGEDP010000001">
    <property type="protein sequence ID" value="MEY8015248.1"/>
    <property type="molecule type" value="Genomic_DNA"/>
</dbReference>
<dbReference type="InterPro" id="IPR010982">
    <property type="entry name" value="Lambda_DNA-bd_dom_sf"/>
</dbReference>
<proteinExistence type="predicted"/>
<evidence type="ECO:0000313" key="3">
    <source>
        <dbReference type="Proteomes" id="UP001564760"/>
    </source>
</evidence>
<dbReference type="Proteomes" id="UP001564760">
    <property type="component" value="Unassembled WGS sequence"/>
</dbReference>
<keyword evidence="3" id="KW-1185">Reference proteome</keyword>
<gene>
    <name evidence="2" type="ORF">AB8998_09600</name>
</gene>
<dbReference type="Gene3D" id="1.10.260.40">
    <property type="entry name" value="lambda repressor-like DNA-binding domains"/>
    <property type="match status" value="1"/>
</dbReference>
<accession>A0ABV4BY56</accession>
<dbReference type="RefSeq" id="WP_369737673.1">
    <property type="nucleotide sequence ID" value="NZ_JBGEDP010000001.1"/>
</dbReference>
<evidence type="ECO:0008006" key="4">
    <source>
        <dbReference type="Google" id="ProtNLM"/>
    </source>
</evidence>
<dbReference type="InterPro" id="IPR001387">
    <property type="entry name" value="Cro/C1-type_HTH"/>
</dbReference>
<feature type="region of interest" description="Disordered" evidence="1">
    <location>
        <begin position="202"/>
        <end position="222"/>
    </location>
</feature>